<keyword evidence="2" id="KW-1185">Reference proteome</keyword>
<comment type="caution">
    <text evidence="1">The sequence shown here is derived from an EMBL/GenBank/DDBJ whole genome shotgun (WGS) entry which is preliminary data.</text>
</comment>
<dbReference type="Pfam" id="PF07388">
    <property type="entry name" value="A-2_8-polyST"/>
    <property type="match status" value="1"/>
</dbReference>
<dbReference type="Gene3D" id="3.40.50.11110">
    <property type="entry name" value="Sialyltransferase, C-terminal GT-B Rossman nucleotide-binding domain"/>
    <property type="match status" value="1"/>
</dbReference>
<dbReference type="EMBL" id="BAAACX010000005">
    <property type="protein sequence ID" value="GAA0378644.1"/>
    <property type="molecule type" value="Genomic_DNA"/>
</dbReference>
<dbReference type="InterPro" id="IPR010866">
    <property type="entry name" value="A-2_8-polyST"/>
</dbReference>
<name>A0ABN0Y028_9BACL</name>
<dbReference type="Proteomes" id="UP001500340">
    <property type="component" value="Unassembled WGS sequence"/>
</dbReference>
<proteinExistence type="predicted"/>
<dbReference type="RefSeq" id="WP_343857621.1">
    <property type="nucleotide sequence ID" value="NZ_BAAACX010000005.1"/>
</dbReference>
<evidence type="ECO:0000313" key="2">
    <source>
        <dbReference type="Proteomes" id="UP001500340"/>
    </source>
</evidence>
<sequence>MGKSYTSIKLNSDRYKEKFRNLIKRTGINISIKIKSVKPKKSGQTKKVVVYHAMTAYHFLECVVDKMKNNKKSTGIFLISKYVSTIYPEYKDLLRKEIFDYILIYDIRELLDANSISSCEQKIIKYFDELFYKTNIAIEECSEIHIMGAHHGFGSYVCMKNKPFFFYEEAAGLLSNFSGITGYEKQRNPINYSVTKSFGLFNGDNDLIIEKRCVLDSQVPDFIDEKARNYEVVSEISNLSKQDTNYLIDFFNAPKNIPFSENNLLVLGQQLFHNGVHLNNADTILTYQLLIDYYSKKQKIIFKPHPADKSEYENYFDNLFVIRTKFPSELLPFLPGANYQEAITINSTAINNLKNHVDNIRSIGYYFMDFKSIIHRCCAAFEIIKMFRVANTKLFHFGINNEQIINFAGSYTESNDYMSRWLPINSIPNNSISIINNIDWDKGDSGKHLLNSMRKMDDTGMLIFINQNNDYCFFDINDIESMNYIVPVVISKKKLKSNTLAKINDEVIYVFCKSEEKRKRIQEMYFEKTLGQTGIKIMVSPISDEKLEYRKLEARIGANEFKLRELLKNDN</sequence>
<reference evidence="1 2" key="1">
    <citation type="journal article" date="2019" name="Int. J. Syst. Evol. Microbiol.">
        <title>The Global Catalogue of Microorganisms (GCM) 10K type strain sequencing project: providing services to taxonomists for standard genome sequencing and annotation.</title>
        <authorList>
            <consortium name="The Broad Institute Genomics Platform"/>
            <consortium name="The Broad Institute Genome Sequencing Center for Infectious Disease"/>
            <person name="Wu L."/>
            <person name="Ma J."/>
        </authorList>
    </citation>
    <scope>NUCLEOTIDE SEQUENCE [LARGE SCALE GENOMIC DNA]</scope>
    <source>
        <strain evidence="1 2">JCM 12774</strain>
    </source>
</reference>
<organism evidence="1 2">
    <name type="scientific">Paenibacillus motobuensis</name>
    <dbReference type="NCBI Taxonomy" id="295324"/>
    <lineage>
        <taxon>Bacteria</taxon>
        <taxon>Bacillati</taxon>
        <taxon>Bacillota</taxon>
        <taxon>Bacilli</taxon>
        <taxon>Bacillales</taxon>
        <taxon>Paenibacillaceae</taxon>
        <taxon>Paenibacillus</taxon>
    </lineage>
</organism>
<protein>
    <recommendedName>
        <fullName evidence="3">Capsular biosynthesis protein</fullName>
    </recommendedName>
</protein>
<gene>
    <name evidence="1" type="ORF">GCM10008933_07310</name>
</gene>
<evidence type="ECO:0008006" key="3">
    <source>
        <dbReference type="Google" id="ProtNLM"/>
    </source>
</evidence>
<evidence type="ECO:0000313" key="1">
    <source>
        <dbReference type="EMBL" id="GAA0378644.1"/>
    </source>
</evidence>
<accession>A0ABN0Y028</accession>